<dbReference type="Proteomes" id="UP001165082">
    <property type="component" value="Unassembled WGS sequence"/>
</dbReference>
<feature type="transmembrane region" description="Helical" evidence="1">
    <location>
        <begin position="456"/>
        <end position="478"/>
    </location>
</feature>
<evidence type="ECO:0000313" key="2">
    <source>
        <dbReference type="EMBL" id="GMH46557.1"/>
    </source>
</evidence>
<reference evidence="2" key="1">
    <citation type="submission" date="2022-07" db="EMBL/GenBank/DDBJ databases">
        <title>Genome analysis of Parmales, a sister group of diatoms, reveals the evolutionary specialization of diatoms from phago-mixotrophs to photoautotrophs.</title>
        <authorList>
            <person name="Ban H."/>
            <person name="Sato S."/>
            <person name="Yoshikawa S."/>
            <person name="Kazumasa Y."/>
            <person name="Nakamura Y."/>
            <person name="Ichinomiya M."/>
            <person name="Saitoh K."/>
            <person name="Sato N."/>
            <person name="Blanc-Mathieu R."/>
            <person name="Endo H."/>
            <person name="Kuwata A."/>
            <person name="Ogata H."/>
        </authorList>
    </citation>
    <scope>NUCLEOTIDE SEQUENCE</scope>
</reference>
<keyword evidence="1" id="KW-1133">Transmembrane helix</keyword>
<keyword evidence="1" id="KW-0812">Transmembrane</keyword>
<dbReference type="GO" id="GO:0016020">
    <property type="term" value="C:membrane"/>
    <property type="evidence" value="ECO:0007669"/>
    <property type="project" value="GOC"/>
</dbReference>
<evidence type="ECO:0000256" key="1">
    <source>
        <dbReference type="SAM" id="Phobius"/>
    </source>
</evidence>
<dbReference type="OrthoDB" id="2124888at2759"/>
<dbReference type="AlphaFoldDB" id="A0A9W6Z1S6"/>
<comment type="caution">
    <text evidence="2">The sequence shown here is derived from an EMBL/GenBank/DDBJ whole genome shotgun (WGS) entry which is preliminary data.</text>
</comment>
<gene>
    <name evidence="2" type="ORF">TrRE_jg8838</name>
</gene>
<dbReference type="Pfam" id="PF06127">
    <property type="entry name" value="Mpo1-like"/>
    <property type="match status" value="1"/>
</dbReference>
<name>A0A9W6Z1S6_9STRA</name>
<evidence type="ECO:0000313" key="3">
    <source>
        <dbReference type="Proteomes" id="UP001165082"/>
    </source>
</evidence>
<protein>
    <submittedName>
        <fullName evidence="2">Uncharacterized protein</fullName>
    </submittedName>
</protein>
<organism evidence="2 3">
    <name type="scientific">Triparma retinervis</name>
    <dbReference type="NCBI Taxonomy" id="2557542"/>
    <lineage>
        <taxon>Eukaryota</taxon>
        <taxon>Sar</taxon>
        <taxon>Stramenopiles</taxon>
        <taxon>Ochrophyta</taxon>
        <taxon>Bolidophyceae</taxon>
        <taxon>Parmales</taxon>
        <taxon>Triparmaceae</taxon>
        <taxon>Triparma</taxon>
    </lineage>
</organism>
<dbReference type="GO" id="GO:0005783">
    <property type="term" value="C:endoplasmic reticulum"/>
    <property type="evidence" value="ECO:0007669"/>
    <property type="project" value="TreeGrafter"/>
</dbReference>
<keyword evidence="1" id="KW-0472">Membrane</keyword>
<keyword evidence="3" id="KW-1185">Reference proteome</keyword>
<dbReference type="InterPro" id="IPR009305">
    <property type="entry name" value="Mpo1-like"/>
</dbReference>
<dbReference type="EMBL" id="BRXZ01001794">
    <property type="protein sequence ID" value="GMH46557.1"/>
    <property type="molecule type" value="Genomic_DNA"/>
</dbReference>
<dbReference type="GO" id="GO:0046521">
    <property type="term" value="P:sphingoid catabolic process"/>
    <property type="evidence" value="ECO:0007669"/>
    <property type="project" value="TreeGrafter"/>
</dbReference>
<sequence length="607" mass="65955">MKQSDIVSYYTLDGGSKTGQVNVGVAISAFLSGPNSSTWTVEVRPLSDYSSSSRPGYYKELGGRNRGRNDIVEMGELRREVGSYVRSVDAFKVAVDREGLPLGLKEGRAYDVEGFEGMVRPEARAGVDREVLEEDGRRYRDLKRRIFLDALSLGGAVGLAVGAFDGELARDYFAGLVSGIGYIGLLSLKADGLGGPGPEGGGLRKSIPNLRFLAPAVALGYVAANNAAHGTMVEQGNALRTVTTGQFAATVGGFLTYRLPIVVREVGGVVGEELGLKGVLPGSVAVALELGKEGWEKGEEGAGEAKERENVVVVVSGARGFVDEGIVNEAVGRAGGNAFRPRFARRGEEGWLEGGMVGETMEGGWRKDEMDREGVKVVVADVEGVESLRREFEGVIVGVWCSDTSLDKIRERVEDNCLRRGEEVPKDEVLAMITNLDFKSSLGFYAAYHQDPYNQLIHFIFIPLIWWSINVWMCYVPLPVLGTSTGLTYGTVMLLMYGFYYVALDRFTGGIFTAVLCLFHLQARAAVNGERGGRSPVKGNKKGKKGGMSWGWFAFWVHAAGWAMQIGPAPPVYEATNKLAKSFEERAQILKVTLDTRFIREFPKSSF</sequence>
<dbReference type="PANTHER" id="PTHR28026:SF9">
    <property type="entry name" value="2-HYDROXY-PALMITIC ACID DIOXYGENASE MPO1"/>
    <property type="match status" value="1"/>
</dbReference>
<proteinExistence type="predicted"/>
<accession>A0A9W6Z1S6</accession>
<dbReference type="PANTHER" id="PTHR28026">
    <property type="entry name" value="DUF962 DOMAIN PROTEIN (AFU_ORTHOLOGUE AFUA_8G05310)"/>
    <property type="match status" value="1"/>
</dbReference>